<dbReference type="AlphaFoldDB" id="A0A5B8V0U3"/>
<feature type="transmembrane region" description="Helical" evidence="6">
    <location>
        <begin position="682"/>
        <end position="706"/>
    </location>
</feature>
<feature type="transmembrane region" description="Helical" evidence="6">
    <location>
        <begin position="766"/>
        <end position="788"/>
    </location>
</feature>
<organism evidence="9 10">
    <name type="scientific">Mucilaginibacter ginsenosidivorans</name>
    <dbReference type="NCBI Taxonomy" id="398053"/>
    <lineage>
        <taxon>Bacteria</taxon>
        <taxon>Pseudomonadati</taxon>
        <taxon>Bacteroidota</taxon>
        <taxon>Sphingobacteriia</taxon>
        <taxon>Sphingobacteriales</taxon>
        <taxon>Sphingobacteriaceae</taxon>
        <taxon>Mucilaginibacter</taxon>
    </lineage>
</organism>
<dbReference type="RefSeq" id="WP_147032729.1">
    <property type="nucleotide sequence ID" value="NZ_CP042436.1"/>
</dbReference>
<protein>
    <submittedName>
        <fullName evidence="9">FtsX-like permease family protein</fullName>
    </submittedName>
</protein>
<dbReference type="PANTHER" id="PTHR30572:SF18">
    <property type="entry name" value="ABC-TYPE MACROLIDE FAMILY EXPORT SYSTEM PERMEASE COMPONENT 2"/>
    <property type="match status" value="1"/>
</dbReference>
<gene>
    <name evidence="9" type="ORF">FRZ54_16745</name>
</gene>
<dbReference type="InterPro" id="IPR025857">
    <property type="entry name" value="MacB_PCD"/>
</dbReference>
<evidence type="ECO:0000256" key="6">
    <source>
        <dbReference type="SAM" id="Phobius"/>
    </source>
</evidence>
<feature type="domain" description="ABC3 transporter permease C-terminal" evidence="7">
    <location>
        <begin position="685"/>
        <end position="797"/>
    </location>
</feature>
<feature type="domain" description="MacB-like periplasmic core" evidence="8">
    <location>
        <begin position="444"/>
        <end position="627"/>
    </location>
</feature>
<keyword evidence="10" id="KW-1185">Reference proteome</keyword>
<evidence type="ECO:0000256" key="4">
    <source>
        <dbReference type="ARBA" id="ARBA00022989"/>
    </source>
</evidence>
<dbReference type="Pfam" id="PF02687">
    <property type="entry name" value="FtsX"/>
    <property type="match status" value="2"/>
</dbReference>
<dbReference type="InterPro" id="IPR050250">
    <property type="entry name" value="Macrolide_Exporter_MacB"/>
</dbReference>
<evidence type="ECO:0000256" key="5">
    <source>
        <dbReference type="ARBA" id="ARBA00023136"/>
    </source>
</evidence>
<dbReference type="Proteomes" id="UP000321479">
    <property type="component" value="Chromosome"/>
</dbReference>
<evidence type="ECO:0000259" key="8">
    <source>
        <dbReference type="Pfam" id="PF12704"/>
    </source>
</evidence>
<feature type="transmembrane region" description="Helical" evidence="6">
    <location>
        <begin position="388"/>
        <end position="415"/>
    </location>
</feature>
<evidence type="ECO:0000313" key="10">
    <source>
        <dbReference type="Proteomes" id="UP000321479"/>
    </source>
</evidence>
<name>A0A5B8V0U3_9SPHI</name>
<feature type="domain" description="ABC3 transporter permease C-terminal" evidence="7">
    <location>
        <begin position="297"/>
        <end position="411"/>
    </location>
</feature>
<dbReference type="EMBL" id="CP042436">
    <property type="protein sequence ID" value="QEC64156.1"/>
    <property type="molecule type" value="Genomic_DNA"/>
</dbReference>
<proteinExistence type="predicted"/>
<reference evidence="9 10" key="1">
    <citation type="journal article" date="2017" name="Curr. Microbiol.">
        <title>Mucilaginibacter ginsenosidivorans sp. nov., Isolated from Soil of Ginseng Field.</title>
        <authorList>
            <person name="Kim M.M."/>
            <person name="Siddiqi M.Z."/>
            <person name="Im W.T."/>
        </authorList>
    </citation>
    <scope>NUCLEOTIDE SEQUENCE [LARGE SCALE GENOMIC DNA]</scope>
    <source>
        <strain evidence="9 10">Gsoil 3017</strain>
    </source>
</reference>
<dbReference type="KEGG" id="mgin:FRZ54_16745"/>
<evidence type="ECO:0000313" key="9">
    <source>
        <dbReference type="EMBL" id="QEC64156.1"/>
    </source>
</evidence>
<dbReference type="PANTHER" id="PTHR30572">
    <property type="entry name" value="MEMBRANE COMPONENT OF TRANSPORTER-RELATED"/>
    <property type="match status" value="1"/>
</dbReference>
<dbReference type="InterPro" id="IPR003838">
    <property type="entry name" value="ABC3_permease_C"/>
</dbReference>
<feature type="domain" description="MacB-like periplasmic core" evidence="8">
    <location>
        <begin position="20"/>
        <end position="235"/>
    </location>
</feature>
<keyword evidence="5 6" id="KW-0472">Membrane</keyword>
<feature type="transmembrane region" description="Helical" evidence="6">
    <location>
        <begin position="21"/>
        <end position="41"/>
    </location>
</feature>
<sequence length="805" mass="89426">MIRNYLKSAWRNLAKNKVFSFINVFGLAVGLTCCMLIASYLHSELSYDTYPVNYKQLYRVGLNALGNGGTSDFPMPDVAVGPGMKRTFPQILAYTRLTGGKPTFFSYKDREFKEQKTVYADANFLQLFSIPLLQGDDKTALTEPHNIVLNSALAKKYFGDEKAVGKTLKAGNELLKVTGVIDKVPDNSHFHYDAFISMSTIEPQLQQTWSNVGFYTYVLLDKNADPKKLEKQFPQLVAKYVVPEVQRDMGVSLAEAQKSVNTFTFYLKPITDIHLHTSTKFDMEPNGDISYVYIFGALAVFILLLACINFTNLSTASSARRSKEVGIRKVLGSLKEWLVTQFLVESVMLTLFSMLLALGFVFLLLPWFNNVAGKHITMGFFFNLKALTIGAGVILLVGVSAGLYPAFFISSFKILNVLKGTTGTEPAKKNFLQSSLVVFQFTVSTALIIATFIVYQQLNFMQNKKLGYDKNQLLVLNDTYTLGNNEYAFKDELTHDSRIVNATVSTNIPGNGNIGGTQIYAQEHATDEARNEIHCNIYQVDGNYLPTFGIKLAKGRNISPDFPADSSAVLINEAAQRELGWGKIDPIGKNIVRSGRKTYTVAGVVKDFNYTSAKEKVAPLMLLPVHRHGAIILKVKTADIGGLLANIKRQWADYKAEGPFSYYFVDEQFASLYSAEQRTGKIFTSFAVVAVIIAGLGLFGLAAFMIKQRVKEIGIRKVLGASSATITAMLSADFLKLVLIAVIISFPLTWFAMYKWLQDFAYRIDIQWWVFIAAGVLALLIAFITISFQSVKAAIANPVKSLRSE</sequence>
<dbReference type="OrthoDB" id="1451596at2"/>
<evidence type="ECO:0000256" key="1">
    <source>
        <dbReference type="ARBA" id="ARBA00004651"/>
    </source>
</evidence>
<keyword evidence="2" id="KW-1003">Cell membrane</keyword>
<feature type="transmembrane region" description="Helical" evidence="6">
    <location>
        <begin position="291"/>
        <end position="313"/>
    </location>
</feature>
<comment type="subcellular location">
    <subcellularLocation>
        <location evidence="1">Cell membrane</location>
        <topology evidence="1">Multi-pass membrane protein</topology>
    </subcellularLocation>
</comment>
<keyword evidence="4 6" id="KW-1133">Transmembrane helix</keyword>
<feature type="transmembrane region" description="Helical" evidence="6">
    <location>
        <begin position="718"/>
        <end position="746"/>
    </location>
</feature>
<evidence type="ECO:0000256" key="3">
    <source>
        <dbReference type="ARBA" id="ARBA00022692"/>
    </source>
</evidence>
<feature type="transmembrane region" description="Helical" evidence="6">
    <location>
        <begin position="436"/>
        <end position="455"/>
    </location>
</feature>
<evidence type="ECO:0000256" key="2">
    <source>
        <dbReference type="ARBA" id="ARBA00022475"/>
    </source>
</evidence>
<dbReference type="Pfam" id="PF12704">
    <property type="entry name" value="MacB_PCD"/>
    <property type="match status" value="2"/>
</dbReference>
<dbReference type="GO" id="GO:0005886">
    <property type="term" value="C:plasma membrane"/>
    <property type="evidence" value="ECO:0007669"/>
    <property type="project" value="UniProtKB-SubCell"/>
</dbReference>
<evidence type="ECO:0000259" key="7">
    <source>
        <dbReference type="Pfam" id="PF02687"/>
    </source>
</evidence>
<accession>A0A5B8V0U3</accession>
<feature type="transmembrane region" description="Helical" evidence="6">
    <location>
        <begin position="342"/>
        <end position="368"/>
    </location>
</feature>
<keyword evidence="3 6" id="KW-0812">Transmembrane</keyword>
<dbReference type="GO" id="GO:0022857">
    <property type="term" value="F:transmembrane transporter activity"/>
    <property type="evidence" value="ECO:0007669"/>
    <property type="project" value="TreeGrafter"/>
</dbReference>